<proteinExistence type="predicted"/>
<evidence type="ECO:0000256" key="1">
    <source>
        <dbReference type="ARBA" id="ARBA00004162"/>
    </source>
</evidence>
<reference evidence="8 9" key="1">
    <citation type="submission" date="2015-11" db="EMBL/GenBank/DDBJ databases">
        <title>Genomic analysis of 38 Legionella species identifies large and diverse effector repertoires.</title>
        <authorList>
            <person name="Burstein D."/>
            <person name="Amaro F."/>
            <person name="Zusman T."/>
            <person name="Lifshitz Z."/>
            <person name="Cohen O."/>
            <person name="Gilbert J.A."/>
            <person name="Pupko T."/>
            <person name="Shuman H.A."/>
            <person name="Segal G."/>
        </authorList>
    </citation>
    <scope>NUCLEOTIDE SEQUENCE [LARGE SCALE GENOMIC DNA]</scope>
    <source>
        <strain evidence="8 9">WIGA</strain>
    </source>
</reference>
<dbReference type="Pfam" id="PF04024">
    <property type="entry name" value="PspC"/>
    <property type="match status" value="1"/>
</dbReference>
<dbReference type="STRING" id="447.Lboz_0742"/>
<keyword evidence="4 6" id="KW-1133">Transmembrane helix</keyword>
<dbReference type="Proteomes" id="UP000054695">
    <property type="component" value="Unassembled WGS sequence"/>
</dbReference>
<evidence type="ECO:0000256" key="6">
    <source>
        <dbReference type="SAM" id="Phobius"/>
    </source>
</evidence>
<accession>A0A0W0RY30</accession>
<dbReference type="RefSeq" id="WP_058458432.1">
    <property type="nucleotide sequence ID" value="NZ_CAAAIY010000011.1"/>
</dbReference>
<dbReference type="PANTHER" id="PTHR33885">
    <property type="entry name" value="PHAGE SHOCK PROTEIN C"/>
    <property type="match status" value="1"/>
</dbReference>
<dbReference type="OrthoDB" id="7359894at2"/>
<comment type="caution">
    <text evidence="8">The sequence shown here is derived from an EMBL/GenBank/DDBJ whole genome shotgun (WGS) entry which is preliminary data.</text>
</comment>
<keyword evidence="9" id="KW-1185">Reference proteome</keyword>
<dbReference type="InterPro" id="IPR007168">
    <property type="entry name" value="Phageshock_PspC_N"/>
</dbReference>
<keyword evidence="5 6" id="KW-0472">Membrane</keyword>
<evidence type="ECO:0000313" key="8">
    <source>
        <dbReference type="EMBL" id="KTC75914.1"/>
    </source>
</evidence>
<dbReference type="PANTHER" id="PTHR33885:SF3">
    <property type="entry name" value="PHAGE SHOCK PROTEIN C"/>
    <property type="match status" value="1"/>
</dbReference>
<dbReference type="PATRIC" id="fig|447.4.peg.797"/>
<feature type="transmembrane region" description="Helical" evidence="6">
    <location>
        <begin position="36"/>
        <end position="63"/>
    </location>
</feature>
<name>A0A0W0RY30_LEGBO</name>
<sequence length="80" mass="9350">MNKTNRPYKRLFRSRYNKRIAGVCGGLGDYFNIDPIWVRIFFIVLFLAGGAAFIAYVIIWLLVPLEPLNREKNLMNRDSL</sequence>
<evidence type="ECO:0000313" key="9">
    <source>
        <dbReference type="Proteomes" id="UP000054695"/>
    </source>
</evidence>
<evidence type="ECO:0000256" key="4">
    <source>
        <dbReference type="ARBA" id="ARBA00022989"/>
    </source>
</evidence>
<dbReference type="EMBL" id="LNXU01000007">
    <property type="protein sequence ID" value="KTC75914.1"/>
    <property type="molecule type" value="Genomic_DNA"/>
</dbReference>
<keyword evidence="3 6" id="KW-0812">Transmembrane</keyword>
<feature type="domain" description="Phage shock protein PspC N-terminal" evidence="7">
    <location>
        <begin position="9"/>
        <end position="65"/>
    </location>
</feature>
<dbReference type="GO" id="GO:0005886">
    <property type="term" value="C:plasma membrane"/>
    <property type="evidence" value="ECO:0007669"/>
    <property type="project" value="UniProtKB-SubCell"/>
</dbReference>
<dbReference type="AlphaFoldDB" id="A0A0W0RY30"/>
<comment type="subcellular location">
    <subcellularLocation>
        <location evidence="1">Cell membrane</location>
        <topology evidence="1">Single-pass membrane protein</topology>
    </subcellularLocation>
</comment>
<evidence type="ECO:0000256" key="3">
    <source>
        <dbReference type="ARBA" id="ARBA00022692"/>
    </source>
</evidence>
<gene>
    <name evidence="8" type="ORF">Lboz_0742</name>
</gene>
<dbReference type="InterPro" id="IPR052027">
    <property type="entry name" value="PspC"/>
</dbReference>
<keyword evidence="2" id="KW-1003">Cell membrane</keyword>
<protein>
    <submittedName>
        <fullName evidence="8">Phage shock protein C, PspC</fullName>
    </submittedName>
</protein>
<organism evidence="8 9">
    <name type="scientific">Legionella bozemanae</name>
    <name type="common">Fluoribacter bozemanae</name>
    <dbReference type="NCBI Taxonomy" id="447"/>
    <lineage>
        <taxon>Bacteria</taxon>
        <taxon>Pseudomonadati</taxon>
        <taxon>Pseudomonadota</taxon>
        <taxon>Gammaproteobacteria</taxon>
        <taxon>Legionellales</taxon>
        <taxon>Legionellaceae</taxon>
        <taxon>Legionella</taxon>
    </lineage>
</organism>
<evidence type="ECO:0000256" key="2">
    <source>
        <dbReference type="ARBA" id="ARBA00022475"/>
    </source>
</evidence>
<evidence type="ECO:0000259" key="7">
    <source>
        <dbReference type="Pfam" id="PF04024"/>
    </source>
</evidence>
<evidence type="ECO:0000256" key="5">
    <source>
        <dbReference type="ARBA" id="ARBA00023136"/>
    </source>
</evidence>